<reference evidence="4 5" key="1">
    <citation type="submission" date="2020-02" db="EMBL/GenBank/DDBJ databases">
        <authorList>
            <person name="Ma Q."/>
            <person name="Huang Y."/>
            <person name="Song X."/>
            <person name="Pei D."/>
        </authorList>
    </citation>
    <scope>NUCLEOTIDE SEQUENCE [LARGE SCALE GENOMIC DNA]</scope>
    <source>
        <strain evidence="4">Sxm20200214</strain>
        <tissue evidence="4">Leaf</tissue>
    </source>
</reference>
<keyword evidence="2" id="KW-0862">Zinc</keyword>
<dbReference type="InterPro" id="IPR045258">
    <property type="entry name" value="ACAP1/2/3-like"/>
</dbReference>
<dbReference type="InterPro" id="IPR004148">
    <property type="entry name" value="BAR_dom"/>
</dbReference>
<dbReference type="SUPFAM" id="SSF103657">
    <property type="entry name" value="BAR/IMD domain-like"/>
    <property type="match status" value="1"/>
</dbReference>
<gene>
    <name evidence="4" type="ORF">Bca52824_039921</name>
</gene>
<dbReference type="PANTHER" id="PTHR23180:SF405">
    <property type="entry name" value="ADP-RIBOSYLATION FACTOR GTPASE-ACTIVATING PROTEIN AGD1"/>
    <property type="match status" value="1"/>
</dbReference>
<name>A0A8X7UWB9_BRACI</name>
<evidence type="ECO:0000256" key="2">
    <source>
        <dbReference type="ARBA" id="ARBA00022833"/>
    </source>
</evidence>
<feature type="non-terminal residue" evidence="4">
    <location>
        <position position="226"/>
    </location>
</feature>
<dbReference type="CDD" id="cd07606">
    <property type="entry name" value="BAR_SFC_plant"/>
    <property type="match status" value="1"/>
</dbReference>
<dbReference type="InterPro" id="IPR035670">
    <property type="entry name" value="AGD1/2/3/4_BAR_plant"/>
</dbReference>
<dbReference type="InterPro" id="IPR027267">
    <property type="entry name" value="AH/BAR_dom_sf"/>
</dbReference>
<sequence length="226" mass="25665">MQCMEESADLLGMRCLREGLGEGYDGDIDFVNALESFGGGHNDPIGVAFGGTYLSFFFFSQISLSQGDMFLFFYSSGPVMTKFTVALREIGTYKEVLRSEVEHILNDRLVQFVNVDVQEIKEARKRFDKASITYDQAREKFLSLRKSTRLDVAATIEEDLHSARAAFEQARFHLVSALSNAEAKKRFEFLEAVSGTVDAHLRFFKQASFTIFRTQINSFGFTRKTY</sequence>
<dbReference type="PANTHER" id="PTHR23180">
    <property type="entry name" value="CENTAURIN/ARF"/>
    <property type="match status" value="1"/>
</dbReference>
<evidence type="ECO:0000259" key="3">
    <source>
        <dbReference type="Pfam" id="PF16746"/>
    </source>
</evidence>
<keyword evidence="1" id="KW-0479">Metal-binding</keyword>
<dbReference type="Pfam" id="PF16746">
    <property type="entry name" value="BAR_3"/>
    <property type="match status" value="1"/>
</dbReference>
<dbReference type="GO" id="GO:0005096">
    <property type="term" value="F:GTPase activator activity"/>
    <property type="evidence" value="ECO:0007669"/>
    <property type="project" value="InterPro"/>
</dbReference>
<dbReference type="OrthoDB" id="764379at2759"/>
<evidence type="ECO:0000256" key="1">
    <source>
        <dbReference type="ARBA" id="ARBA00022723"/>
    </source>
</evidence>
<dbReference type="GO" id="GO:0005737">
    <property type="term" value="C:cytoplasm"/>
    <property type="evidence" value="ECO:0007669"/>
    <property type="project" value="InterPro"/>
</dbReference>
<organism evidence="4 5">
    <name type="scientific">Brassica carinata</name>
    <name type="common">Ethiopian mustard</name>
    <name type="synonym">Abyssinian cabbage</name>
    <dbReference type="NCBI Taxonomy" id="52824"/>
    <lineage>
        <taxon>Eukaryota</taxon>
        <taxon>Viridiplantae</taxon>
        <taxon>Streptophyta</taxon>
        <taxon>Embryophyta</taxon>
        <taxon>Tracheophyta</taxon>
        <taxon>Spermatophyta</taxon>
        <taxon>Magnoliopsida</taxon>
        <taxon>eudicotyledons</taxon>
        <taxon>Gunneridae</taxon>
        <taxon>Pentapetalae</taxon>
        <taxon>rosids</taxon>
        <taxon>malvids</taxon>
        <taxon>Brassicales</taxon>
        <taxon>Brassicaceae</taxon>
        <taxon>Brassiceae</taxon>
        <taxon>Brassica</taxon>
    </lineage>
</organism>
<evidence type="ECO:0000313" key="5">
    <source>
        <dbReference type="Proteomes" id="UP000886595"/>
    </source>
</evidence>
<accession>A0A8X7UWB9</accession>
<dbReference type="AlphaFoldDB" id="A0A8X7UWB9"/>
<proteinExistence type="predicted"/>
<keyword evidence="5" id="KW-1185">Reference proteome</keyword>
<dbReference type="GO" id="GO:0046872">
    <property type="term" value="F:metal ion binding"/>
    <property type="evidence" value="ECO:0007669"/>
    <property type="project" value="UniProtKB-KW"/>
</dbReference>
<protein>
    <recommendedName>
        <fullName evidence="3">BAR domain-containing protein</fullName>
    </recommendedName>
</protein>
<dbReference type="Gene3D" id="1.20.1270.60">
    <property type="entry name" value="Arfaptin homology (AH) domain/BAR domain"/>
    <property type="match status" value="1"/>
</dbReference>
<dbReference type="Proteomes" id="UP000886595">
    <property type="component" value="Unassembled WGS sequence"/>
</dbReference>
<dbReference type="EMBL" id="JAAMPC010000009">
    <property type="protein sequence ID" value="KAG2293252.1"/>
    <property type="molecule type" value="Genomic_DNA"/>
</dbReference>
<evidence type="ECO:0000313" key="4">
    <source>
        <dbReference type="EMBL" id="KAG2293252.1"/>
    </source>
</evidence>
<comment type="caution">
    <text evidence="4">The sequence shown here is derived from an EMBL/GenBank/DDBJ whole genome shotgun (WGS) entry which is preliminary data.</text>
</comment>
<feature type="domain" description="BAR" evidence="3">
    <location>
        <begin position="79"/>
        <end position="208"/>
    </location>
</feature>